<dbReference type="GO" id="GO:0005634">
    <property type="term" value="C:nucleus"/>
    <property type="evidence" value="ECO:0007669"/>
    <property type="project" value="TreeGrafter"/>
</dbReference>
<protein>
    <recommendedName>
        <fullName evidence="4 8">UDP-glucose 6-dehydrogenase</fullName>
        <ecNumber evidence="3 8">1.1.1.22</ecNumber>
    </recommendedName>
</protein>
<dbReference type="GO" id="GO:0006065">
    <property type="term" value="P:UDP-glucuronate biosynthetic process"/>
    <property type="evidence" value="ECO:0007669"/>
    <property type="project" value="UniProtKB-UniPathway"/>
</dbReference>
<feature type="binding site" evidence="10">
    <location>
        <begin position="146"/>
        <end position="147"/>
    </location>
    <ligand>
        <name>NAD(+)</name>
        <dbReference type="ChEBI" id="CHEBI:57540"/>
    </ligand>
</feature>
<dbReference type="PIRSF" id="PIRSF500133">
    <property type="entry name" value="UDPglc_DH_euk"/>
    <property type="match status" value="1"/>
</dbReference>
<dbReference type="GO" id="GO:0003979">
    <property type="term" value="F:UDP-glucose 6-dehydrogenase activity"/>
    <property type="evidence" value="ECO:0007669"/>
    <property type="project" value="UniProtKB-EC"/>
</dbReference>
<dbReference type="Pfam" id="PF03721">
    <property type="entry name" value="UDPG_MGDP_dh_N"/>
    <property type="match status" value="1"/>
</dbReference>
<feature type="binding site" evidence="10">
    <location>
        <begin position="293"/>
        <end position="296"/>
    </location>
    <ligand>
        <name>NAD(+)</name>
        <dbReference type="ChEBI" id="CHEBI:57540"/>
    </ligand>
</feature>
<dbReference type="InterPro" id="IPR001732">
    <property type="entry name" value="UDP-Glc/GDP-Man_DH_N"/>
</dbReference>
<keyword evidence="5 8" id="KW-0560">Oxidoreductase</keyword>
<dbReference type="PIRSF" id="PIRSF000124">
    <property type="entry name" value="UDPglc_GDPman_dh"/>
    <property type="match status" value="1"/>
</dbReference>
<dbReference type="InterPro" id="IPR036220">
    <property type="entry name" value="UDP-Glc/GDP-Man_DH_C_sf"/>
</dbReference>
<organism evidence="12 13">
    <name type="scientific">Pseudomicrostroma glucosiphilum</name>
    <dbReference type="NCBI Taxonomy" id="1684307"/>
    <lineage>
        <taxon>Eukaryota</taxon>
        <taxon>Fungi</taxon>
        <taxon>Dikarya</taxon>
        <taxon>Basidiomycota</taxon>
        <taxon>Ustilaginomycotina</taxon>
        <taxon>Exobasidiomycetes</taxon>
        <taxon>Microstromatales</taxon>
        <taxon>Microstromatales incertae sedis</taxon>
        <taxon>Pseudomicrostroma</taxon>
    </lineage>
</organism>
<feature type="active site" description="Nucleophile" evidence="9">
    <location>
        <position position="293"/>
    </location>
</feature>
<dbReference type="GO" id="GO:0051287">
    <property type="term" value="F:NAD binding"/>
    <property type="evidence" value="ECO:0007669"/>
    <property type="project" value="InterPro"/>
</dbReference>
<dbReference type="EC" id="1.1.1.22" evidence="3 8"/>
<accession>A0A316U3X9</accession>
<evidence type="ECO:0000256" key="4">
    <source>
        <dbReference type="ARBA" id="ARBA00015132"/>
    </source>
</evidence>
<evidence type="ECO:0000313" key="12">
    <source>
        <dbReference type="EMBL" id="PWN20002.1"/>
    </source>
</evidence>
<feature type="domain" description="UDP-glucose/GDP-mannose dehydrogenase C-terminal" evidence="11">
    <location>
        <begin position="349"/>
        <end position="467"/>
    </location>
</feature>
<dbReference type="InterPro" id="IPR017476">
    <property type="entry name" value="UDP-Glc/GDP-Man"/>
</dbReference>
<feature type="binding site" evidence="10">
    <location>
        <begin position="105"/>
        <end position="109"/>
    </location>
    <ligand>
        <name>NAD(+)</name>
        <dbReference type="ChEBI" id="CHEBI:57540"/>
    </ligand>
</feature>
<keyword evidence="6 8" id="KW-0520">NAD</keyword>
<dbReference type="InterPro" id="IPR014027">
    <property type="entry name" value="UDP-Glc/GDP-Man_DH_C"/>
</dbReference>
<comment type="similarity">
    <text evidence="2 8">Belongs to the UDP-glucose/GDP-mannose dehydrogenase family.</text>
</comment>
<dbReference type="RefSeq" id="XP_025347162.1">
    <property type="nucleotide sequence ID" value="XM_025495008.1"/>
</dbReference>
<evidence type="ECO:0000256" key="7">
    <source>
        <dbReference type="ARBA" id="ARBA00047473"/>
    </source>
</evidence>
<feature type="binding site" evidence="10">
    <location>
        <position position="363"/>
    </location>
    <ligand>
        <name>NAD(+)</name>
        <dbReference type="ChEBI" id="CHEBI:57540"/>
    </ligand>
</feature>
<comment type="catalytic activity">
    <reaction evidence="7 8">
        <text>UDP-alpha-D-glucose + 2 NAD(+) + H2O = UDP-alpha-D-glucuronate + 2 NADH + 3 H(+)</text>
        <dbReference type="Rhea" id="RHEA:23596"/>
        <dbReference type="ChEBI" id="CHEBI:15377"/>
        <dbReference type="ChEBI" id="CHEBI:15378"/>
        <dbReference type="ChEBI" id="CHEBI:57540"/>
        <dbReference type="ChEBI" id="CHEBI:57945"/>
        <dbReference type="ChEBI" id="CHEBI:58052"/>
        <dbReference type="ChEBI" id="CHEBI:58885"/>
        <dbReference type="EC" id="1.1.1.22"/>
    </reaction>
</comment>
<evidence type="ECO:0000256" key="1">
    <source>
        <dbReference type="ARBA" id="ARBA00004701"/>
    </source>
</evidence>
<dbReference type="FunFam" id="3.40.50.720:FF:000032">
    <property type="entry name" value="UDP-glucose 6-dehydrogenase"/>
    <property type="match status" value="1"/>
</dbReference>
<dbReference type="SUPFAM" id="SSF51735">
    <property type="entry name" value="NAD(P)-binding Rossmann-fold domains"/>
    <property type="match status" value="1"/>
</dbReference>
<evidence type="ECO:0000256" key="2">
    <source>
        <dbReference type="ARBA" id="ARBA00006601"/>
    </source>
</evidence>
<dbReference type="SUPFAM" id="SSF52413">
    <property type="entry name" value="UDP-glucose/GDP-mannose dehydrogenase C-terminal domain"/>
    <property type="match status" value="1"/>
</dbReference>
<dbReference type="Proteomes" id="UP000245942">
    <property type="component" value="Unassembled WGS sequence"/>
</dbReference>
<dbReference type="Pfam" id="PF00984">
    <property type="entry name" value="UDPG_MGDP_dh"/>
    <property type="match status" value="1"/>
</dbReference>
<feature type="binding site" evidence="10">
    <location>
        <begin position="27"/>
        <end position="32"/>
    </location>
    <ligand>
        <name>NAD(+)</name>
        <dbReference type="ChEBI" id="CHEBI:57540"/>
    </ligand>
</feature>
<evidence type="ECO:0000259" key="11">
    <source>
        <dbReference type="SMART" id="SM00984"/>
    </source>
</evidence>
<dbReference type="InterPro" id="IPR028356">
    <property type="entry name" value="UDPglc_DH_euk"/>
</dbReference>
<dbReference type="OrthoDB" id="5059218at2759"/>
<dbReference type="Gene3D" id="1.20.5.100">
    <property type="entry name" value="Cytochrome c1, transmembrane anchor, C-terminal"/>
    <property type="match status" value="1"/>
</dbReference>
<evidence type="ECO:0000256" key="3">
    <source>
        <dbReference type="ARBA" id="ARBA00012954"/>
    </source>
</evidence>
<dbReference type="GO" id="GO:0006024">
    <property type="term" value="P:glycosaminoglycan biosynthetic process"/>
    <property type="evidence" value="ECO:0007669"/>
    <property type="project" value="TreeGrafter"/>
</dbReference>
<feature type="binding site" evidence="10">
    <location>
        <position position="52"/>
    </location>
    <ligand>
        <name>NAD(+)</name>
        <dbReference type="ChEBI" id="CHEBI:57540"/>
    </ligand>
</feature>
<dbReference type="NCBIfam" id="TIGR03026">
    <property type="entry name" value="NDP-sugDHase"/>
    <property type="match status" value="1"/>
</dbReference>
<keyword evidence="13" id="KW-1185">Reference proteome</keyword>
<dbReference type="SUPFAM" id="SSF48179">
    <property type="entry name" value="6-phosphogluconate dehydrogenase C-terminal domain-like"/>
    <property type="match status" value="1"/>
</dbReference>
<dbReference type="GeneID" id="37016742"/>
<dbReference type="PANTHER" id="PTHR11374:SF3">
    <property type="entry name" value="UDP-GLUCOSE 6-DEHYDROGENASE"/>
    <property type="match status" value="1"/>
</dbReference>
<proteinExistence type="inferred from homology"/>
<evidence type="ECO:0000256" key="6">
    <source>
        <dbReference type="ARBA" id="ARBA00023027"/>
    </source>
</evidence>
<evidence type="ECO:0000256" key="9">
    <source>
        <dbReference type="PIRSR" id="PIRSR500133-1"/>
    </source>
</evidence>
<feature type="binding site" evidence="10">
    <location>
        <position position="57"/>
    </location>
    <ligand>
        <name>NAD(+)</name>
        <dbReference type="ChEBI" id="CHEBI:57540"/>
    </ligand>
</feature>
<sequence>MSPNVSYFNHNSRDAPRGPVKNICCIGAGYVGGPTCAVLAWKCPDIKVTITDISEERIAAWNSEELPIFEPGLDAVVKEARGRNLFFSTDVDGSIAAADLIFVSVNTPTKEAGIGAGLAADLCYVEAATRRIATVSKKGAIIVEKSTVPCRTAESMRKILEAVSPSTDASFEILSNPEFLAEGTAIEDLLDPARVLIGAMPTPGGQLAQQRLAEVYARWVRPEAIITMGLWSSELSKLAANALLAQRVSSINAIAAICEKTEANVHEVSSACRLDLRIGSKFLEAGVGFGGSCFQKDLQNLIYLSLSLGLPEVAEYWKQVLVMNAWTKRRFSKDIVQKMFSTITSKHIAVLGFAFKADTGDTREAPAIDVCRDLLEDGAVVHIYDPKVSEASIDRALMAKGACSHTATKGKGYIVEPSMQQACAGASALVFMTNWTEFSSKQVDWKAIYQSMSKPAFIFDGRNVVKDVEALKKIGFSVYKSGVGY</sequence>
<dbReference type="FunFam" id="1.20.5.100:FF:000001">
    <property type="entry name" value="UDP-glucose 6-dehydrogenase"/>
    <property type="match status" value="1"/>
</dbReference>
<dbReference type="InterPro" id="IPR014026">
    <property type="entry name" value="UDP-Glc/GDP-Man_DH_dimer"/>
</dbReference>
<dbReference type="SMART" id="SM00984">
    <property type="entry name" value="UDPG_MGDP_dh_C"/>
    <property type="match status" value="1"/>
</dbReference>
<evidence type="ECO:0000256" key="5">
    <source>
        <dbReference type="ARBA" id="ARBA00023002"/>
    </source>
</evidence>
<comment type="pathway">
    <text evidence="1">Nucleotide-sugar biosynthesis; UDP-alpha-D-glucuronate biosynthesis; UDP-alpha-D-glucuronate from UDP-alpha-D-glucose: step 1/1.</text>
</comment>
<dbReference type="STRING" id="1684307.A0A316U3X9"/>
<feature type="binding site" evidence="10">
    <location>
        <position position="182"/>
    </location>
    <ligand>
        <name>NAD(+)</name>
        <dbReference type="ChEBI" id="CHEBI:57540"/>
    </ligand>
</feature>
<dbReference type="EMBL" id="KZ819329">
    <property type="protein sequence ID" value="PWN20002.1"/>
    <property type="molecule type" value="Genomic_DNA"/>
</dbReference>
<evidence type="ECO:0000256" key="8">
    <source>
        <dbReference type="PIRNR" id="PIRNR000124"/>
    </source>
</evidence>
<dbReference type="InterPro" id="IPR036291">
    <property type="entry name" value="NAD(P)-bd_dom_sf"/>
</dbReference>
<gene>
    <name evidence="12" type="ORF">BCV69DRAFT_313209</name>
</gene>
<dbReference type="InterPro" id="IPR008927">
    <property type="entry name" value="6-PGluconate_DH-like_C_sf"/>
</dbReference>
<dbReference type="UniPathway" id="UPA00038">
    <property type="reaction ID" value="UER00491"/>
</dbReference>
<reference evidence="12 13" key="1">
    <citation type="journal article" date="2018" name="Mol. Biol. Evol.">
        <title>Broad Genomic Sampling Reveals a Smut Pathogenic Ancestry of the Fungal Clade Ustilaginomycotina.</title>
        <authorList>
            <person name="Kijpornyongpan T."/>
            <person name="Mondo S.J."/>
            <person name="Barry K."/>
            <person name="Sandor L."/>
            <person name="Lee J."/>
            <person name="Lipzen A."/>
            <person name="Pangilinan J."/>
            <person name="LaButti K."/>
            <person name="Hainaut M."/>
            <person name="Henrissat B."/>
            <person name="Grigoriev I.V."/>
            <person name="Spatafora J.W."/>
            <person name="Aime M.C."/>
        </authorList>
    </citation>
    <scope>NUCLEOTIDE SEQUENCE [LARGE SCALE GENOMIC DNA]</scope>
    <source>
        <strain evidence="12 13">MCA 4718</strain>
    </source>
</reference>
<dbReference type="AlphaFoldDB" id="A0A316U3X9"/>
<evidence type="ECO:0000256" key="10">
    <source>
        <dbReference type="PIRSR" id="PIRSR500133-3"/>
    </source>
</evidence>
<dbReference type="PANTHER" id="PTHR11374">
    <property type="entry name" value="UDP-GLUCOSE DEHYDROGENASE/UDP-MANNAC DEHYDROGENASE"/>
    <property type="match status" value="1"/>
</dbReference>
<dbReference type="FunFam" id="3.40.50.720:FF:000114">
    <property type="entry name" value="UDP-glucose 6-dehydrogenase"/>
    <property type="match status" value="1"/>
</dbReference>
<dbReference type="Gene3D" id="3.40.50.720">
    <property type="entry name" value="NAD(P)-binding Rossmann-like Domain"/>
    <property type="match status" value="2"/>
</dbReference>
<dbReference type="Pfam" id="PF03720">
    <property type="entry name" value="UDPG_MGDP_dh_C"/>
    <property type="match status" value="1"/>
</dbReference>
<evidence type="ECO:0000313" key="13">
    <source>
        <dbReference type="Proteomes" id="UP000245942"/>
    </source>
</evidence>
<name>A0A316U3X9_9BASI</name>